<dbReference type="EC" id="5.99.1.4" evidence="1"/>
<dbReference type="Pfam" id="PF01323">
    <property type="entry name" value="DSBA"/>
    <property type="match status" value="1"/>
</dbReference>
<accession>A0AAE9HYQ7</accession>
<evidence type="ECO:0000313" key="6">
    <source>
        <dbReference type="EMBL" id="URF03939.1"/>
    </source>
</evidence>
<dbReference type="EMBL" id="VCIZ01000013">
    <property type="protein sequence ID" value="TSP10766.1"/>
    <property type="molecule type" value="Genomic_DNA"/>
</dbReference>
<comment type="similarity">
    <text evidence="1">Belongs to the GST superfamily. NadH family.</text>
</comment>
<name>A0AAE9HYQ7_9BURK</name>
<evidence type="ECO:0000259" key="4">
    <source>
        <dbReference type="Pfam" id="PF01323"/>
    </source>
</evidence>
<evidence type="ECO:0000256" key="2">
    <source>
        <dbReference type="PIRSR" id="PIRSR006386-1"/>
    </source>
</evidence>
<dbReference type="Gene3D" id="3.40.30.10">
    <property type="entry name" value="Glutaredoxin"/>
    <property type="match status" value="1"/>
</dbReference>
<dbReference type="Proteomes" id="UP000318943">
    <property type="component" value="Unassembled WGS sequence"/>
</dbReference>
<keyword evidence="1" id="KW-0413">Isomerase</keyword>
<comment type="catalytic activity">
    <reaction evidence="1">
        <text>2-hydroxychromene-2-carboxylate = (3E)-4-(2-hydroxyphenyl)-2-oxobut-3-enoate</text>
        <dbReference type="Rhea" id="RHEA:27401"/>
        <dbReference type="ChEBI" id="CHEBI:59350"/>
        <dbReference type="ChEBI" id="CHEBI:59353"/>
        <dbReference type="EC" id="5.99.1.4"/>
    </reaction>
</comment>
<reference evidence="5 7" key="1">
    <citation type="submission" date="2019-05" db="EMBL/GenBank/DDBJ databases">
        <title>Whole genome sequence analysis of Cupriavidus campinensis S14E4C strain.</title>
        <authorList>
            <person name="Abbaszade G."/>
            <person name="Szabo A."/>
            <person name="Toumi M."/>
            <person name="Toth E."/>
        </authorList>
    </citation>
    <scope>NUCLEOTIDE SEQUENCE [LARGE SCALE GENOMIC DNA]</scope>
    <source>
        <strain evidence="5 7">S14E4C</strain>
    </source>
</reference>
<dbReference type="EMBL" id="CP097330">
    <property type="protein sequence ID" value="URF03939.1"/>
    <property type="molecule type" value="Genomic_DNA"/>
</dbReference>
<evidence type="ECO:0000313" key="8">
    <source>
        <dbReference type="Proteomes" id="UP001056132"/>
    </source>
</evidence>
<evidence type="ECO:0000313" key="5">
    <source>
        <dbReference type="EMBL" id="TSP10766.1"/>
    </source>
</evidence>
<dbReference type="KEGG" id="ccam:M5D45_15815"/>
<dbReference type="GO" id="GO:0016491">
    <property type="term" value="F:oxidoreductase activity"/>
    <property type="evidence" value="ECO:0007669"/>
    <property type="project" value="InterPro"/>
</dbReference>
<dbReference type="InterPro" id="IPR001853">
    <property type="entry name" value="DSBA-like_thioredoxin_dom"/>
</dbReference>
<dbReference type="InterPro" id="IPR014440">
    <property type="entry name" value="HCCAis_GSTk"/>
</dbReference>
<dbReference type="InterPro" id="IPR051924">
    <property type="entry name" value="GST_Kappa/NadH"/>
</dbReference>
<protein>
    <recommendedName>
        <fullName evidence="1">2-hydroxychromene-2-carboxylate isomerase</fullName>
        <ecNumber evidence="1">5.99.1.4</ecNumber>
    </recommendedName>
</protein>
<reference evidence="6" key="3">
    <citation type="submission" date="2022-05" db="EMBL/GenBank/DDBJ databases">
        <authorList>
            <person name="Kunte H.-J."/>
        </authorList>
    </citation>
    <scope>NUCLEOTIDE SEQUENCE</scope>
    <source>
        <strain evidence="6">G5</strain>
    </source>
</reference>
<proteinExistence type="inferred from homology"/>
<dbReference type="AlphaFoldDB" id="A0AAE9HYQ7"/>
<organism evidence="6 8">
    <name type="scientific">Cupriavidus campinensis</name>
    <dbReference type="NCBI Taxonomy" id="151783"/>
    <lineage>
        <taxon>Bacteria</taxon>
        <taxon>Pseudomonadati</taxon>
        <taxon>Pseudomonadota</taxon>
        <taxon>Betaproteobacteria</taxon>
        <taxon>Burkholderiales</taxon>
        <taxon>Burkholderiaceae</taxon>
        <taxon>Cupriavidus</taxon>
    </lineage>
</organism>
<keyword evidence="7" id="KW-1185">Reference proteome</keyword>
<dbReference type="RefSeq" id="WP_144200285.1">
    <property type="nucleotide sequence ID" value="NZ_CP097330.1"/>
</dbReference>
<reference evidence="6" key="2">
    <citation type="journal article" date="2022" name="Microbiol. Resour. Announc.">
        <title>Genome Sequence of Cupriavidus campinensis Strain G5, a Member of a Bacterial Consortium Capable of Polyethylene Degradation.</title>
        <authorList>
            <person name="Schneider B."/>
            <person name="Pfeiffer F."/>
            <person name="Dyall-Smith M."/>
            <person name="Kunte H.J."/>
        </authorList>
    </citation>
    <scope>NUCLEOTIDE SEQUENCE</scope>
    <source>
        <strain evidence="6">G5</strain>
    </source>
</reference>
<sequence length="231" mass="25647">MQAAHPVFYFSLRSPYSWLALHDLRQTRPDLLAAVQLVPFWEPDADYQAQLSMVGSTFLYHPMSREKHLYILADVRRLAARRGLRPVWPLDRAPRWEVPHLAWIVADMHGQGLAFLERVTLARWQEGADICDPDVIARLGSALGLDPNALSSAHTDAAVREVGLTRLQDCIHTGVFGVPFFTVGREKFWGVDRLRDFMAAATGMPAIDLSDPLSSDDSPPPAILDHAGGCG</sequence>
<dbReference type="Proteomes" id="UP001056132">
    <property type="component" value="Chromosome 1"/>
</dbReference>
<dbReference type="PANTHER" id="PTHR42943:SF2">
    <property type="entry name" value="GLUTATHIONE S-TRANSFERASE KAPPA 1"/>
    <property type="match status" value="1"/>
</dbReference>
<dbReference type="InterPro" id="IPR036249">
    <property type="entry name" value="Thioredoxin-like_sf"/>
</dbReference>
<dbReference type="PANTHER" id="PTHR42943">
    <property type="entry name" value="GLUTATHIONE S-TRANSFERASE KAPPA"/>
    <property type="match status" value="1"/>
</dbReference>
<dbReference type="SUPFAM" id="SSF52833">
    <property type="entry name" value="Thioredoxin-like"/>
    <property type="match status" value="1"/>
</dbReference>
<feature type="active site" description="Nucleophile" evidence="2">
    <location>
        <position position="14"/>
    </location>
</feature>
<gene>
    <name evidence="5" type="ORF">FGG12_20055</name>
    <name evidence="6" type="ORF">M5D45_15815</name>
</gene>
<feature type="domain" description="DSBA-like thioredoxin" evidence="4">
    <location>
        <begin position="8"/>
        <end position="197"/>
    </location>
</feature>
<evidence type="ECO:0000256" key="3">
    <source>
        <dbReference type="SAM" id="MobiDB-lite"/>
    </source>
</evidence>
<dbReference type="GO" id="GO:0018845">
    <property type="term" value="F:2-hydroxychromene-2-carboxylate isomerase activity"/>
    <property type="evidence" value="ECO:0007669"/>
    <property type="project" value="UniProtKB-UniRule"/>
</dbReference>
<evidence type="ECO:0000313" key="7">
    <source>
        <dbReference type="Proteomes" id="UP000318943"/>
    </source>
</evidence>
<feature type="region of interest" description="Disordered" evidence="3">
    <location>
        <begin position="210"/>
        <end position="231"/>
    </location>
</feature>
<dbReference type="PIRSF" id="PIRSF006386">
    <property type="entry name" value="HCCAis_GSTk"/>
    <property type="match status" value="1"/>
</dbReference>
<evidence type="ECO:0000256" key="1">
    <source>
        <dbReference type="PIRNR" id="PIRNR006386"/>
    </source>
</evidence>